<dbReference type="Proteomes" id="UP001152747">
    <property type="component" value="Unassembled WGS sequence"/>
</dbReference>
<organism evidence="3 4">
    <name type="scientific">Caenorhabditis angaria</name>
    <dbReference type="NCBI Taxonomy" id="860376"/>
    <lineage>
        <taxon>Eukaryota</taxon>
        <taxon>Metazoa</taxon>
        <taxon>Ecdysozoa</taxon>
        <taxon>Nematoda</taxon>
        <taxon>Chromadorea</taxon>
        <taxon>Rhabditida</taxon>
        <taxon>Rhabditina</taxon>
        <taxon>Rhabditomorpha</taxon>
        <taxon>Rhabditoidea</taxon>
        <taxon>Rhabditidae</taxon>
        <taxon>Peloderinae</taxon>
        <taxon>Caenorhabditis</taxon>
    </lineage>
</organism>
<accession>A0A9P1N606</accession>
<keyword evidence="2" id="KW-0812">Transmembrane</keyword>
<comment type="caution">
    <text evidence="3">The sequence shown here is derived from an EMBL/GenBank/DDBJ whole genome shotgun (WGS) entry which is preliminary data.</text>
</comment>
<feature type="region of interest" description="Disordered" evidence="1">
    <location>
        <begin position="72"/>
        <end position="101"/>
    </location>
</feature>
<evidence type="ECO:0000256" key="2">
    <source>
        <dbReference type="SAM" id="Phobius"/>
    </source>
</evidence>
<evidence type="ECO:0000313" key="3">
    <source>
        <dbReference type="EMBL" id="CAI5452500.1"/>
    </source>
</evidence>
<keyword evidence="4" id="KW-1185">Reference proteome</keyword>
<gene>
    <name evidence="3" type="ORF">CAMP_LOCUS15137</name>
</gene>
<dbReference type="EMBL" id="CANHGI010000005">
    <property type="protein sequence ID" value="CAI5452500.1"/>
    <property type="molecule type" value="Genomic_DNA"/>
</dbReference>
<proteinExistence type="predicted"/>
<keyword evidence="2" id="KW-1133">Transmembrane helix</keyword>
<keyword evidence="2" id="KW-0472">Membrane</keyword>
<sequence>MEKYQISFHYVRKTDTDWTLVSECGFVIIAIGSFLLLAYLNYKNSIGHGAARQINDLYTKWHLEDEIKQARDEREAEKNKHKAFKKLPKPTTKKLSKSKSK</sequence>
<dbReference type="AlphaFoldDB" id="A0A9P1N606"/>
<name>A0A9P1N606_9PELO</name>
<feature type="compositionally biased region" description="Basic residues" evidence="1">
    <location>
        <begin position="79"/>
        <end position="101"/>
    </location>
</feature>
<protein>
    <submittedName>
        <fullName evidence="3">Uncharacterized protein</fullName>
    </submittedName>
</protein>
<feature type="transmembrane region" description="Helical" evidence="2">
    <location>
        <begin position="20"/>
        <end position="42"/>
    </location>
</feature>
<evidence type="ECO:0000313" key="4">
    <source>
        <dbReference type="Proteomes" id="UP001152747"/>
    </source>
</evidence>
<reference evidence="3" key="1">
    <citation type="submission" date="2022-11" db="EMBL/GenBank/DDBJ databases">
        <authorList>
            <person name="Kikuchi T."/>
        </authorList>
    </citation>
    <scope>NUCLEOTIDE SEQUENCE</scope>
    <source>
        <strain evidence="3">PS1010</strain>
    </source>
</reference>
<evidence type="ECO:0000256" key="1">
    <source>
        <dbReference type="SAM" id="MobiDB-lite"/>
    </source>
</evidence>